<keyword evidence="2" id="KW-1133">Transmembrane helix</keyword>
<name>A0A1I8B489_MELHA</name>
<keyword evidence="3" id="KW-1185">Reference proteome</keyword>
<protein>
    <submittedName>
        <fullName evidence="4">Uncharacterized protein</fullName>
    </submittedName>
</protein>
<keyword evidence="2" id="KW-0812">Transmembrane</keyword>
<accession>A0A1I8B489</accession>
<evidence type="ECO:0000256" key="2">
    <source>
        <dbReference type="SAM" id="Phobius"/>
    </source>
</evidence>
<dbReference type="Proteomes" id="UP000095281">
    <property type="component" value="Unplaced"/>
</dbReference>
<dbReference type="WBParaSite" id="MhA1_Contig1342.frz3.gene10">
    <property type="protein sequence ID" value="MhA1_Contig1342.frz3.gene10"/>
    <property type="gene ID" value="MhA1_Contig1342.frz3.gene10"/>
</dbReference>
<proteinExistence type="predicted"/>
<feature type="transmembrane region" description="Helical" evidence="2">
    <location>
        <begin position="397"/>
        <end position="422"/>
    </location>
</feature>
<feature type="compositionally biased region" description="Low complexity" evidence="1">
    <location>
        <begin position="371"/>
        <end position="392"/>
    </location>
</feature>
<dbReference type="AlphaFoldDB" id="A0A1I8B489"/>
<feature type="compositionally biased region" description="Pro residues" evidence="1">
    <location>
        <begin position="357"/>
        <end position="370"/>
    </location>
</feature>
<organism evidence="3 4">
    <name type="scientific">Meloidogyne hapla</name>
    <name type="common">Root-knot nematode worm</name>
    <dbReference type="NCBI Taxonomy" id="6305"/>
    <lineage>
        <taxon>Eukaryota</taxon>
        <taxon>Metazoa</taxon>
        <taxon>Ecdysozoa</taxon>
        <taxon>Nematoda</taxon>
        <taxon>Chromadorea</taxon>
        <taxon>Rhabditida</taxon>
        <taxon>Tylenchina</taxon>
        <taxon>Tylenchomorpha</taxon>
        <taxon>Tylenchoidea</taxon>
        <taxon>Meloidogynidae</taxon>
        <taxon>Meloidogyninae</taxon>
        <taxon>Meloidogyne</taxon>
    </lineage>
</organism>
<sequence length="512" mass="54629">MAKLCRSTSCRCNSTTVNVKPASTLLYHALLLAGVALLLLGEVRCSFVGLGQHYRQGEFVETLNATIAIEGADLAILKSMEGACDVDYEEGHKYIRVSYKKDSNAAKKGCVLDLATKLKGTIEFDLGVSNGGNKLSDCLIPFDEKQNTNAANDNLLPFGFSMERGEKGGPVYGSAGDCDQPDPCANGNGICMKTTNFAAGWAKQGDLVVNTMQPIGEPRIWYCKSVYKHEGKGSFFTLRFSRSKVGFEMERVNCGRKWGNLQGSTYDYYNPYCYQKDKISKFYEWEIRDKNYSETTNKYLLTFHLLPQSDGIQHGEQNTLVKGRPSLDALKGPKCRELFARFLLADFRLLIPKTAGGPPPQPSGPTPPPSNDTAPPVAVTTSTEPATSPAPTSGSSVVIFIIIGVVVVILIVVAAVLVWLFVFNKKDDEQQPEDYFGTNAGGTATKTKTMAGTTVGATQAKTAGGTTVGGTTIGGGTKAKTAMGGATTTKGGATATKGGATTTKGGATTKKK</sequence>
<reference evidence="4" key="1">
    <citation type="submission" date="2016-11" db="UniProtKB">
        <authorList>
            <consortium name="WormBaseParasite"/>
        </authorList>
    </citation>
    <scope>IDENTIFICATION</scope>
</reference>
<evidence type="ECO:0000256" key="1">
    <source>
        <dbReference type="SAM" id="MobiDB-lite"/>
    </source>
</evidence>
<evidence type="ECO:0000313" key="4">
    <source>
        <dbReference type="WBParaSite" id="MhA1_Contig1342.frz3.gene10"/>
    </source>
</evidence>
<feature type="region of interest" description="Disordered" evidence="1">
    <location>
        <begin position="354"/>
        <end position="392"/>
    </location>
</feature>
<feature type="region of interest" description="Disordered" evidence="1">
    <location>
        <begin position="479"/>
        <end position="512"/>
    </location>
</feature>
<evidence type="ECO:0000313" key="3">
    <source>
        <dbReference type="Proteomes" id="UP000095281"/>
    </source>
</evidence>
<keyword evidence="2" id="KW-0472">Membrane</keyword>